<evidence type="ECO:0000313" key="2">
    <source>
        <dbReference type="Proteomes" id="UP000070248"/>
    </source>
</evidence>
<comment type="caution">
    <text evidence="1">The sequence shown here is derived from an EMBL/GenBank/DDBJ whole genome shotgun (WGS) entry which is preliminary data.</text>
</comment>
<reference evidence="1 2" key="1">
    <citation type="journal article" date="2016" name="Sci. Rep.">
        <title>Metabolic traits of an uncultured archaeal lineage -MSBL1- from brine pools of the Red Sea.</title>
        <authorList>
            <person name="Mwirichia R."/>
            <person name="Alam I."/>
            <person name="Rashid M."/>
            <person name="Vinu M."/>
            <person name="Ba-Alawi W."/>
            <person name="Anthony Kamau A."/>
            <person name="Kamanda Ngugi D."/>
            <person name="Goker M."/>
            <person name="Klenk H.P."/>
            <person name="Bajic V."/>
            <person name="Stingl U."/>
        </authorList>
    </citation>
    <scope>NUCLEOTIDE SEQUENCE [LARGE SCALE GENOMIC DNA]</scope>
    <source>
        <strain evidence="1">SCGC-AAA385M02</strain>
    </source>
</reference>
<gene>
    <name evidence="1" type="ORF">AKJ59_00195</name>
</gene>
<keyword evidence="2" id="KW-1185">Reference proteome</keyword>
<protein>
    <submittedName>
        <fullName evidence="1">Uncharacterized protein</fullName>
    </submittedName>
</protein>
<organism evidence="1 2">
    <name type="scientific">candidate division MSBL1 archaeon SCGC-AAA385M02</name>
    <dbReference type="NCBI Taxonomy" id="1698287"/>
    <lineage>
        <taxon>Archaea</taxon>
        <taxon>Methanobacteriati</taxon>
        <taxon>Methanobacteriota</taxon>
        <taxon>candidate division MSBL1</taxon>
    </lineage>
</organism>
<evidence type="ECO:0000313" key="1">
    <source>
        <dbReference type="EMBL" id="KXB08922.1"/>
    </source>
</evidence>
<name>A0A133VR52_9EURY</name>
<dbReference type="EMBL" id="LHYL01000002">
    <property type="protein sequence ID" value="KXB08922.1"/>
    <property type="molecule type" value="Genomic_DNA"/>
</dbReference>
<dbReference type="Proteomes" id="UP000070248">
    <property type="component" value="Unassembled WGS sequence"/>
</dbReference>
<dbReference type="AlphaFoldDB" id="A0A133VR52"/>
<accession>A0A133VR52</accession>
<proteinExistence type="predicted"/>
<sequence length="124" mass="14592">MNFREAVKRVHPDINPDMVDAGDKMRVLTTHKNEPRKIYMWMRKWGLVGITNSEKQEPLYNWFKVNTLTANSMYNGAAIVRHKNGTFYKVYKTTKKRAYFMGNSDGRKFCHVNSVTDAWIKKEV</sequence>